<evidence type="ECO:0000313" key="1">
    <source>
        <dbReference type="EMBL" id="VEL07850.1"/>
    </source>
</evidence>
<sequence length="110" mass="12216">MSQEAFCLTHAVSQVGNRQGWYGMVWQIVPFSSRDVGQTTNRTEATDGLSAAKDRLAPTPLSDKTERANTAPYIVCLWAEMLKLFTTFALRLLCLSDRSAMNATVNPDKM</sequence>
<comment type="caution">
    <text evidence="1">The sequence shown here is derived from an EMBL/GenBank/DDBJ whole genome shotgun (WGS) entry which is preliminary data.</text>
</comment>
<dbReference type="EMBL" id="CAAALY010002584">
    <property type="protein sequence ID" value="VEL07850.1"/>
    <property type="molecule type" value="Genomic_DNA"/>
</dbReference>
<accession>A0A448WBQ3</accession>
<dbReference type="Proteomes" id="UP000784294">
    <property type="component" value="Unassembled WGS sequence"/>
</dbReference>
<gene>
    <name evidence="1" type="ORF">PXEA_LOCUS1290</name>
</gene>
<protein>
    <submittedName>
        <fullName evidence="1">Uncharacterized protein</fullName>
    </submittedName>
</protein>
<evidence type="ECO:0000313" key="2">
    <source>
        <dbReference type="Proteomes" id="UP000784294"/>
    </source>
</evidence>
<organism evidence="1 2">
    <name type="scientific">Protopolystoma xenopodis</name>
    <dbReference type="NCBI Taxonomy" id="117903"/>
    <lineage>
        <taxon>Eukaryota</taxon>
        <taxon>Metazoa</taxon>
        <taxon>Spiralia</taxon>
        <taxon>Lophotrochozoa</taxon>
        <taxon>Platyhelminthes</taxon>
        <taxon>Monogenea</taxon>
        <taxon>Polyopisthocotylea</taxon>
        <taxon>Polystomatidea</taxon>
        <taxon>Polystomatidae</taxon>
        <taxon>Protopolystoma</taxon>
    </lineage>
</organism>
<reference evidence="1" key="1">
    <citation type="submission" date="2018-11" db="EMBL/GenBank/DDBJ databases">
        <authorList>
            <consortium name="Pathogen Informatics"/>
        </authorList>
    </citation>
    <scope>NUCLEOTIDE SEQUENCE</scope>
</reference>
<name>A0A448WBQ3_9PLAT</name>
<keyword evidence="2" id="KW-1185">Reference proteome</keyword>
<proteinExistence type="predicted"/>
<dbReference type="AlphaFoldDB" id="A0A448WBQ3"/>